<feature type="region of interest" description="Disordered" evidence="1">
    <location>
        <begin position="1"/>
        <end position="24"/>
    </location>
</feature>
<sequence>MRPTPSLRPRQHQQQCEEGSMDDQETVLRRPLEVLTTLSPIILDVLRAFQELDPDLDDFSSGRTTFILPDNRNILVRDFTPTETFATTRTRTKALLLSNPEAIRQLGRICLTAAILILDTLTSTSSSTDGNDDFYCHIAELTNTYLIPFLEEWVGERTLPLLLAVYGEDDTGVSWLLKTMSRIYRRILDLLPPPSRPHHRQQRQHVEKIHSLLLENHVHPLEALFYFLETIAFDYQTLLDLLLTLDDPNESGGMLAAVMTILRSFTEDLSDQERVLRRWRQEILHDQQLQLMQLQQSHATDGDGYDTDSDYNNESQLQQPRLEVLSNVYDCLDQLSHQIQRLFRNNLFPYNPRPLLHVLELTKDILSTLLNDP</sequence>
<protein>
    <recommendedName>
        <fullName evidence="2">Protein Lines C-terminal domain-containing protein</fullName>
    </recommendedName>
</protein>
<dbReference type="PANTHER" id="PTHR16057">
    <property type="entry name" value="WINS1, 2 PROTEIN"/>
    <property type="match status" value="1"/>
</dbReference>
<evidence type="ECO:0000259" key="2">
    <source>
        <dbReference type="Pfam" id="PF14695"/>
    </source>
</evidence>
<dbReference type="Proteomes" id="UP000823405">
    <property type="component" value="Unassembled WGS sequence"/>
</dbReference>
<feature type="domain" description="Protein Lines C-terminal" evidence="2">
    <location>
        <begin position="329"/>
        <end position="359"/>
    </location>
</feature>
<dbReference type="EMBL" id="JAAAIN010000320">
    <property type="protein sequence ID" value="KAG0316217.1"/>
    <property type="molecule type" value="Genomic_DNA"/>
</dbReference>
<accession>A0A9P6URB9</accession>
<organism evidence="3 4">
    <name type="scientific">Linnemannia gamsii</name>
    <dbReference type="NCBI Taxonomy" id="64522"/>
    <lineage>
        <taxon>Eukaryota</taxon>
        <taxon>Fungi</taxon>
        <taxon>Fungi incertae sedis</taxon>
        <taxon>Mucoromycota</taxon>
        <taxon>Mortierellomycotina</taxon>
        <taxon>Mortierellomycetes</taxon>
        <taxon>Mortierellales</taxon>
        <taxon>Mortierellaceae</taxon>
        <taxon>Linnemannia</taxon>
    </lineage>
</organism>
<evidence type="ECO:0000313" key="3">
    <source>
        <dbReference type="EMBL" id="KAG0316217.1"/>
    </source>
</evidence>
<dbReference type="Pfam" id="PF14695">
    <property type="entry name" value="LINES_C"/>
    <property type="match status" value="1"/>
</dbReference>
<dbReference type="PANTHER" id="PTHR16057:SF1">
    <property type="entry name" value="PROTEIN LINES HOMOLOG 1"/>
    <property type="match status" value="1"/>
</dbReference>
<comment type="caution">
    <text evidence="3">The sequence shown here is derived from an EMBL/GenBank/DDBJ whole genome shotgun (WGS) entry which is preliminary data.</text>
</comment>
<dbReference type="InterPro" id="IPR029415">
    <property type="entry name" value="Lines_C"/>
</dbReference>
<reference evidence="3" key="1">
    <citation type="journal article" date="2020" name="Fungal Divers.">
        <title>Resolving the Mortierellaceae phylogeny through synthesis of multi-gene phylogenetics and phylogenomics.</title>
        <authorList>
            <person name="Vandepol N."/>
            <person name="Liber J."/>
            <person name="Desiro A."/>
            <person name="Na H."/>
            <person name="Kennedy M."/>
            <person name="Barry K."/>
            <person name="Grigoriev I.V."/>
            <person name="Miller A.N."/>
            <person name="O'Donnell K."/>
            <person name="Stajich J.E."/>
            <person name="Bonito G."/>
        </authorList>
    </citation>
    <scope>NUCLEOTIDE SEQUENCE</scope>
    <source>
        <strain evidence="3">NVP60</strain>
    </source>
</reference>
<name>A0A9P6URB9_9FUNG</name>
<gene>
    <name evidence="3" type="ORF">BGZ97_007215</name>
</gene>
<dbReference type="InterPro" id="IPR024875">
    <property type="entry name" value="Protein_Lines"/>
</dbReference>
<dbReference type="AlphaFoldDB" id="A0A9P6URB9"/>
<evidence type="ECO:0000256" key="1">
    <source>
        <dbReference type="SAM" id="MobiDB-lite"/>
    </source>
</evidence>
<keyword evidence="4" id="KW-1185">Reference proteome</keyword>
<dbReference type="OrthoDB" id="8251209at2759"/>
<proteinExistence type="predicted"/>
<evidence type="ECO:0000313" key="4">
    <source>
        <dbReference type="Proteomes" id="UP000823405"/>
    </source>
</evidence>